<evidence type="ECO:0000313" key="5">
    <source>
        <dbReference type="Proteomes" id="UP000704712"/>
    </source>
</evidence>
<dbReference type="AlphaFoldDB" id="A0A8S9UNY9"/>
<dbReference type="Proteomes" id="UP000704712">
    <property type="component" value="Unassembled WGS sequence"/>
</dbReference>
<feature type="region of interest" description="Disordered" evidence="2">
    <location>
        <begin position="393"/>
        <end position="424"/>
    </location>
</feature>
<accession>A0A8S9UNY9</accession>
<dbReference type="EMBL" id="JAACNO010001182">
    <property type="protein sequence ID" value="KAF4142531.1"/>
    <property type="molecule type" value="Genomic_DNA"/>
</dbReference>
<dbReference type="GO" id="GO:0004519">
    <property type="term" value="F:endonuclease activity"/>
    <property type="evidence" value="ECO:0007669"/>
    <property type="project" value="UniProtKB-KW"/>
</dbReference>
<sequence length="469" mass="53212">MPRRTHLSVAQKAELRLYYRAHPGLTHEDIIRWAQVRFSVLLGRSTVGSILRAPQDTSLNPSAKRNQEGRFPQMERKLYQFVLHSPNLTQLSDLVLCAKANELLQGQQSVTKSWVFRFKQRHAFSALKSLRKCIDEYEPRDVFNLDETGLFYQMVPKRLQSGETKRPKLLSIALCCNMDGSEKLEPVVIHSDQNELNSTQIPARLYSNDQAWMTRYMFFDWLQALSSIMGNRHVLLLVDTAPCHGTETTDFELSNVKVRFLPPNSPPYLQPMRAGIIQQFKTNVKTRGAQWMLDQRRAAGSSRLEAKLGLLTALQHIVQSWQCMTPHLIRNCWVHTGIISGDMVLELQQLNMPKIPLDTSRLDGLVALLGLDEPITGLQYISAEENVPEWVPFSEELPPAPRSRRAKPKSEERAAAEGEDDQAHAKPFNDAEALTAALQLSAYAFANRIEVPGLDNLIATARERCHNRA</sequence>
<dbReference type="PANTHER" id="PTHR19303">
    <property type="entry name" value="TRANSPOSON"/>
    <property type="match status" value="1"/>
</dbReference>
<keyword evidence="1" id="KW-0238">DNA-binding</keyword>
<evidence type="ECO:0000256" key="2">
    <source>
        <dbReference type="SAM" id="MobiDB-lite"/>
    </source>
</evidence>
<dbReference type="InterPro" id="IPR050863">
    <property type="entry name" value="CenT-Element_Derived"/>
</dbReference>
<reference evidence="4" key="1">
    <citation type="submission" date="2020-03" db="EMBL/GenBank/DDBJ databases">
        <title>Hybrid Assembly of Korean Phytophthora infestans isolates.</title>
        <authorList>
            <person name="Prokchorchik M."/>
            <person name="Lee Y."/>
            <person name="Seo J."/>
            <person name="Cho J.-H."/>
            <person name="Park Y.-E."/>
            <person name="Jang D.-C."/>
            <person name="Im J.-S."/>
            <person name="Choi J.-G."/>
            <person name="Park H.-J."/>
            <person name="Lee G.-B."/>
            <person name="Lee Y.-G."/>
            <person name="Hong S.-Y."/>
            <person name="Cho K."/>
            <person name="Sohn K.H."/>
        </authorList>
    </citation>
    <scope>NUCLEOTIDE SEQUENCE</scope>
    <source>
        <strain evidence="4">KR_2_A2</strain>
    </source>
</reference>
<dbReference type="PANTHER" id="PTHR19303:SF73">
    <property type="entry name" value="PROTEIN PDC2"/>
    <property type="match status" value="1"/>
</dbReference>
<organism evidence="4 5">
    <name type="scientific">Phytophthora infestans</name>
    <name type="common">Potato late blight agent</name>
    <name type="synonym">Botrytis infestans</name>
    <dbReference type="NCBI Taxonomy" id="4787"/>
    <lineage>
        <taxon>Eukaryota</taxon>
        <taxon>Sar</taxon>
        <taxon>Stramenopiles</taxon>
        <taxon>Oomycota</taxon>
        <taxon>Peronosporomycetes</taxon>
        <taxon>Peronosporales</taxon>
        <taxon>Peronosporaceae</taxon>
        <taxon>Phytophthora</taxon>
    </lineage>
</organism>
<dbReference type="Pfam" id="PF03221">
    <property type="entry name" value="HTH_Tnp_Tc5"/>
    <property type="match status" value="1"/>
</dbReference>
<dbReference type="Pfam" id="PF18107">
    <property type="entry name" value="HTH_ABP1_N"/>
    <property type="match status" value="1"/>
</dbReference>
<evidence type="ECO:0000259" key="3">
    <source>
        <dbReference type="PROSITE" id="PS51253"/>
    </source>
</evidence>
<proteinExistence type="predicted"/>
<dbReference type="GO" id="GO:0003677">
    <property type="term" value="F:DNA binding"/>
    <property type="evidence" value="ECO:0007669"/>
    <property type="project" value="UniProtKB-KW"/>
</dbReference>
<dbReference type="InterPro" id="IPR006600">
    <property type="entry name" value="HTH_CenpB_DNA-bd_dom"/>
</dbReference>
<comment type="caution">
    <text evidence="4">The sequence shown here is derived from an EMBL/GenBank/DDBJ whole genome shotgun (WGS) entry which is preliminary data.</text>
</comment>
<name>A0A8S9UNY9_PHYIN</name>
<keyword evidence="4" id="KW-0378">Hydrolase</keyword>
<dbReference type="GO" id="GO:0005634">
    <property type="term" value="C:nucleus"/>
    <property type="evidence" value="ECO:0007669"/>
    <property type="project" value="TreeGrafter"/>
</dbReference>
<evidence type="ECO:0000256" key="1">
    <source>
        <dbReference type="ARBA" id="ARBA00023125"/>
    </source>
</evidence>
<keyword evidence="4" id="KW-0255">Endonuclease</keyword>
<feature type="compositionally biased region" description="Basic and acidic residues" evidence="2">
    <location>
        <begin position="408"/>
        <end position="424"/>
    </location>
</feature>
<keyword evidence="4" id="KW-0540">Nuclease</keyword>
<dbReference type="Pfam" id="PF03184">
    <property type="entry name" value="DDE_1"/>
    <property type="match status" value="1"/>
</dbReference>
<dbReference type="InterPro" id="IPR041188">
    <property type="entry name" value="HTH_ABP1_N"/>
</dbReference>
<gene>
    <name evidence="4" type="ORF">GN958_ATG08262</name>
</gene>
<feature type="domain" description="HTH CENPB-type" evidence="3">
    <location>
        <begin position="62"/>
        <end position="128"/>
    </location>
</feature>
<dbReference type="InterPro" id="IPR004875">
    <property type="entry name" value="DDE_SF_endonuclease_dom"/>
</dbReference>
<dbReference type="Gene3D" id="3.30.420.10">
    <property type="entry name" value="Ribonuclease H-like superfamily/Ribonuclease H"/>
    <property type="match status" value="1"/>
</dbReference>
<evidence type="ECO:0000313" key="4">
    <source>
        <dbReference type="EMBL" id="KAF4142531.1"/>
    </source>
</evidence>
<dbReference type="PROSITE" id="PS51253">
    <property type="entry name" value="HTH_CENPB"/>
    <property type="match status" value="1"/>
</dbReference>
<dbReference type="InterPro" id="IPR036397">
    <property type="entry name" value="RNaseH_sf"/>
</dbReference>
<protein>
    <submittedName>
        <fullName evidence="4">DDE superfamily endonuclease</fullName>
    </submittedName>
</protein>
<dbReference type="Gene3D" id="1.10.10.60">
    <property type="entry name" value="Homeodomain-like"/>
    <property type="match status" value="1"/>
</dbReference>